<reference evidence="1 2" key="1">
    <citation type="journal article" date="2019" name="Sci. Rep.">
        <title>Comparative genomics of chytrid fungi reveal insights into the obligate biotrophic and pathogenic lifestyle of Synchytrium endobioticum.</title>
        <authorList>
            <person name="van de Vossenberg B.T.L.H."/>
            <person name="Warris S."/>
            <person name="Nguyen H.D.T."/>
            <person name="van Gent-Pelzer M.P.E."/>
            <person name="Joly D.L."/>
            <person name="van de Geest H.C."/>
            <person name="Bonants P.J.M."/>
            <person name="Smith D.S."/>
            <person name="Levesque C.A."/>
            <person name="van der Lee T.A.J."/>
        </authorList>
    </citation>
    <scope>NUCLEOTIDE SEQUENCE [LARGE SCALE GENOMIC DNA]</scope>
    <source>
        <strain evidence="1 2">MB42</strain>
    </source>
</reference>
<accession>A0A507DQQ8</accession>
<proteinExistence type="predicted"/>
<protein>
    <submittedName>
        <fullName evidence="1">Uncharacterized protein</fullName>
    </submittedName>
</protein>
<sequence>MAVPSKTIGVTIRRGCAPLKGLSCMLSLTEGVVGCTWSLHVSQTHIETPTSDIEMGSQLSLFRCRLPAQVTATTDGRVGPRTVGVEVALIFAS</sequence>
<gene>
    <name evidence="1" type="ORF">SeMB42_g00485</name>
</gene>
<keyword evidence="2" id="KW-1185">Reference proteome</keyword>
<organism evidence="1 2">
    <name type="scientific">Synchytrium endobioticum</name>
    <dbReference type="NCBI Taxonomy" id="286115"/>
    <lineage>
        <taxon>Eukaryota</taxon>
        <taxon>Fungi</taxon>
        <taxon>Fungi incertae sedis</taxon>
        <taxon>Chytridiomycota</taxon>
        <taxon>Chytridiomycota incertae sedis</taxon>
        <taxon>Chytridiomycetes</taxon>
        <taxon>Synchytriales</taxon>
        <taxon>Synchytriaceae</taxon>
        <taxon>Synchytrium</taxon>
    </lineage>
</organism>
<dbReference type="VEuPathDB" id="FungiDB:SeMB42_g00485"/>
<evidence type="ECO:0000313" key="2">
    <source>
        <dbReference type="Proteomes" id="UP000317494"/>
    </source>
</evidence>
<comment type="caution">
    <text evidence="1">The sequence shown here is derived from an EMBL/GenBank/DDBJ whole genome shotgun (WGS) entry which is preliminary data.</text>
</comment>
<dbReference type="EMBL" id="QEAN01000009">
    <property type="protein sequence ID" value="TPX54049.1"/>
    <property type="molecule type" value="Genomic_DNA"/>
</dbReference>
<dbReference type="Proteomes" id="UP000317494">
    <property type="component" value="Unassembled WGS sequence"/>
</dbReference>
<evidence type="ECO:0000313" key="1">
    <source>
        <dbReference type="EMBL" id="TPX54049.1"/>
    </source>
</evidence>
<dbReference type="AlphaFoldDB" id="A0A507DQQ8"/>
<name>A0A507DQQ8_9FUNG</name>